<dbReference type="InterPro" id="IPR047545">
    <property type="entry name" value="BRcat_RBR_RNF216"/>
</dbReference>
<evidence type="ECO:0000256" key="7">
    <source>
        <dbReference type="ARBA" id="ARBA00022833"/>
    </source>
</evidence>
<feature type="domain" description="RING-type" evidence="9">
    <location>
        <begin position="290"/>
        <end position="505"/>
    </location>
</feature>
<dbReference type="CDD" id="cd20339">
    <property type="entry name" value="BRcat_RBR_RNF216"/>
    <property type="match status" value="1"/>
</dbReference>
<name>A0A6A5TF85_9PLEO</name>
<protein>
    <recommendedName>
        <fullName evidence="9">RING-type domain-containing protein</fullName>
    </recommendedName>
</protein>
<evidence type="ECO:0000313" key="10">
    <source>
        <dbReference type="EMBL" id="KAF1951495.1"/>
    </source>
</evidence>
<dbReference type="InterPro" id="IPR044066">
    <property type="entry name" value="TRIAD_supradom"/>
</dbReference>
<keyword evidence="5" id="KW-0863">Zinc-finger</keyword>
<dbReference type="InterPro" id="IPR013083">
    <property type="entry name" value="Znf_RING/FYVE/PHD"/>
</dbReference>
<accession>A0A6A5TF85</accession>
<keyword evidence="7" id="KW-0862">Zinc</keyword>
<dbReference type="CDD" id="cd20353">
    <property type="entry name" value="Rcat_RBR_RNF216"/>
    <property type="match status" value="1"/>
</dbReference>
<dbReference type="InterPro" id="IPR047546">
    <property type="entry name" value="Rcat_RBR_RNF216"/>
</dbReference>
<evidence type="ECO:0000256" key="1">
    <source>
        <dbReference type="ARBA" id="ARBA00004906"/>
    </source>
</evidence>
<evidence type="ECO:0000256" key="2">
    <source>
        <dbReference type="ARBA" id="ARBA00022679"/>
    </source>
</evidence>
<proteinExistence type="predicted"/>
<dbReference type="Gene3D" id="1.20.120.1750">
    <property type="match status" value="1"/>
</dbReference>
<evidence type="ECO:0000256" key="3">
    <source>
        <dbReference type="ARBA" id="ARBA00022723"/>
    </source>
</evidence>
<evidence type="ECO:0000313" key="11">
    <source>
        <dbReference type="Proteomes" id="UP000800035"/>
    </source>
</evidence>
<dbReference type="Pfam" id="PF26200">
    <property type="entry name" value="Rcat_RNF216"/>
    <property type="match status" value="1"/>
</dbReference>
<evidence type="ECO:0000256" key="6">
    <source>
        <dbReference type="ARBA" id="ARBA00022786"/>
    </source>
</evidence>
<keyword evidence="4" id="KW-0677">Repeat</keyword>
<dbReference type="EMBL" id="ML977017">
    <property type="protein sequence ID" value="KAF1951495.1"/>
    <property type="molecule type" value="Genomic_DNA"/>
</dbReference>
<evidence type="ECO:0000259" key="9">
    <source>
        <dbReference type="PROSITE" id="PS51873"/>
    </source>
</evidence>
<feature type="region of interest" description="Disordered" evidence="8">
    <location>
        <begin position="142"/>
        <end position="166"/>
    </location>
</feature>
<feature type="region of interest" description="Disordered" evidence="8">
    <location>
        <begin position="256"/>
        <end position="275"/>
    </location>
</feature>
<sequence length="618" mass="69523">MDGHIVNLVSDDEYDSDFSFEPQDAHFNAFADEHLHHHRVVANDADRADDSEFIDLTSLADIPDLDMPEDPGPAVPVAVNAAPVSIDNEPVTEAECLQMVLNVLPDVSVQHVLTLINGAARTPTTCQRIILQLLDGDVYPKEQDEVDSRKRKRESDDYEGLEPSEHDARAISYSKDALELLKDEFLSVPVRHLENVLEDNKTFFKSYGVLSKQLRTYQNIAPNPQGFTKIRTPRQKRYMINTLIDRGSQIPKELEAARKRDDMETSKRRRAEELERAEQANLREAQRLGEMGECQCCFDDIPINRMTSCSGETVHFFCLSCASKYVEGEMGLGRVKVVCFADPNCVGTFTRRQLQEFLSETSFERLEHMQQLEDLAAAGLDFLSECPFCDYKAECPPVDVDKEFRCQNPKCRKVSCRLCQKETHIPLSCKEVKDEDKLSARHGVEEAMSAALIRHCNKCKHPFIKLAGCNKMACTRCGNVQCYVCSKDVRDYHHFSDGSGDPRGSSKCPLHDNVEARHEEEVKKAAAEARAKVQAENPNISEADLTIQVSDRVKQAEQSRQGRAQADHVRFPYHMAGGALVNAPAPQPPPVVGREGQVLREFPNIFMPFHGPGPLPRQ</sequence>
<dbReference type="InterPro" id="IPR051628">
    <property type="entry name" value="LUBAC_E3_Ligases"/>
</dbReference>
<dbReference type="PANTHER" id="PTHR22770:SF47">
    <property type="entry name" value="E3 UBIQUITIN-PROTEIN LIGASE RNF216"/>
    <property type="match status" value="1"/>
</dbReference>
<gene>
    <name evidence="10" type="ORF">CC80DRAFT_424773</name>
</gene>
<evidence type="ECO:0000256" key="8">
    <source>
        <dbReference type="SAM" id="MobiDB-lite"/>
    </source>
</evidence>
<dbReference type="GO" id="GO:0008270">
    <property type="term" value="F:zinc ion binding"/>
    <property type="evidence" value="ECO:0007669"/>
    <property type="project" value="UniProtKB-KW"/>
</dbReference>
<organism evidence="10 11">
    <name type="scientific">Byssothecium circinans</name>
    <dbReference type="NCBI Taxonomy" id="147558"/>
    <lineage>
        <taxon>Eukaryota</taxon>
        <taxon>Fungi</taxon>
        <taxon>Dikarya</taxon>
        <taxon>Ascomycota</taxon>
        <taxon>Pezizomycotina</taxon>
        <taxon>Dothideomycetes</taxon>
        <taxon>Pleosporomycetidae</taxon>
        <taxon>Pleosporales</taxon>
        <taxon>Massarineae</taxon>
        <taxon>Massarinaceae</taxon>
        <taxon>Byssothecium</taxon>
    </lineage>
</organism>
<comment type="pathway">
    <text evidence="1">Protein modification; protein ubiquitination.</text>
</comment>
<dbReference type="Gene3D" id="3.30.40.10">
    <property type="entry name" value="Zinc/RING finger domain, C3HC4 (zinc finger)"/>
    <property type="match status" value="1"/>
</dbReference>
<dbReference type="AlphaFoldDB" id="A0A6A5TF85"/>
<reference evidence="10" key="1">
    <citation type="journal article" date="2020" name="Stud. Mycol.">
        <title>101 Dothideomycetes genomes: a test case for predicting lifestyles and emergence of pathogens.</title>
        <authorList>
            <person name="Haridas S."/>
            <person name="Albert R."/>
            <person name="Binder M."/>
            <person name="Bloem J."/>
            <person name="Labutti K."/>
            <person name="Salamov A."/>
            <person name="Andreopoulos B."/>
            <person name="Baker S."/>
            <person name="Barry K."/>
            <person name="Bills G."/>
            <person name="Bluhm B."/>
            <person name="Cannon C."/>
            <person name="Castanera R."/>
            <person name="Culley D."/>
            <person name="Daum C."/>
            <person name="Ezra D."/>
            <person name="Gonzalez J."/>
            <person name="Henrissat B."/>
            <person name="Kuo A."/>
            <person name="Liang C."/>
            <person name="Lipzen A."/>
            <person name="Lutzoni F."/>
            <person name="Magnuson J."/>
            <person name="Mondo S."/>
            <person name="Nolan M."/>
            <person name="Ohm R."/>
            <person name="Pangilinan J."/>
            <person name="Park H.-J."/>
            <person name="Ramirez L."/>
            <person name="Alfaro M."/>
            <person name="Sun H."/>
            <person name="Tritt A."/>
            <person name="Yoshinaga Y."/>
            <person name="Zwiers L.-H."/>
            <person name="Turgeon B."/>
            <person name="Goodwin S."/>
            <person name="Spatafora J."/>
            <person name="Crous P."/>
            <person name="Grigoriev I."/>
        </authorList>
    </citation>
    <scope>NUCLEOTIDE SEQUENCE</scope>
    <source>
        <strain evidence="10">CBS 675.92</strain>
    </source>
</reference>
<dbReference type="SUPFAM" id="SSF57850">
    <property type="entry name" value="RING/U-box"/>
    <property type="match status" value="1"/>
</dbReference>
<dbReference type="PANTHER" id="PTHR22770">
    <property type="entry name" value="UBIQUITIN CONJUGATING ENZYME 7 INTERACTING PROTEIN-RELATED"/>
    <property type="match status" value="1"/>
</dbReference>
<keyword evidence="3" id="KW-0479">Metal-binding</keyword>
<dbReference type="OrthoDB" id="10009520at2759"/>
<dbReference type="Proteomes" id="UP000800035">
    <property type="component" value="Unassembled WGS sequence"/>
</dbReference>
<evidence type="ECO:0000256" key="4">
    <source>
        <dbReference type="ARBA" id="ARBA00022737"/>
    </source>
</evidence>
<dbReference type="PROSITE" id="PS51873">
    <property type="entry name" value="TRIAD"/>
    <property type="match status" value="1"/>
</dbReference>
<evidence type="ECO:0000256" key="5">
    <source>
        <dbReference type="ARBA" id="ARBA00022771"/>
    </source>
</evidence>
<dbReference type="GO" id="GO:0016740">
    <property type="term" value="F:transferase activity"/>
    <property type="evidence" value="ECO:0007669"/>
    <property type="project" value="UniProtKB-KW"/>
</dbReference>
<keyword evidence="6" id="KW-0833">Ubl conjugation pathway</keyword>
<keyword evidence="11" id="KW-1185">Reference proteome</keyword>
<keyword evidence="2" id="KW-0808">Transferase</keyword>